<proteinExistence type="predicted"/>
<protein>
    <recommendedName>
        <fullName evidence="2">TBC1 domain family member 23</fullName>
    </recommendedName>
</protein>
<evidence type="ECO:0000256" key="1">
    <source>
        <dbReference type="ARBA" id="ARBA00004601"/>
    </source>
</evidence>
<evidence type="ECO:0000256" key="4">
    <source>
        <dbReference type="ARBA" id="ARBA00023034"/>
    </source>
</evidence>
<accession>A0AAN8P3D9</accession>
<dbReference type="InterPro" id="IPR039755">
    <property type="entry name" value="TBC1D23"/>
</dbReference>
<dbReference type="SUPFAM" id="SSF52821">
    <property type="entry name" value="Rhodanese/Cell cycle control phosphatase"/>
    <property type="match status" value="1"/>
</dbReference>
<dbReference type="InterPro" id="IPR035969">
    <property type="entry name" value="Rab-GAP_TBC_sf"/>
</dbReference>
<name>A0AAN8P3D9_POLSC</name>
<dbReference type="GO" id="GO:0099041">
    <property type="term" value="P:vesicle tethering to Golgi"/>
    <property type="evidence" value="ECO:0007669"/>
    <property type="project" value="TreeGrafter"/>
</dbReference>
<feature type="domain" description="Rhodanese" evidence="6">
    <location>
        <begin position="316"/>
        <end position="428"/>
    </location>
</feature>
<keyword evidence="4" id="KW-0333">Golgi apparatus</keyword>
<dbReference type="GO" id="GO:0005829">
    <property type="term" value="C:cytosol"/>
    <property type="evidence" value="ECO:0007669"/>
    <property type="project" value="GOC"/>
</dbReference>
<evidence type="ECO:0000256" key="3">
    <source>
        <dbReference type="ARBA" id="ARBA00022473"/>
    </source>
</evidence>
<dbReference type="Pfam" id="PF19430">
    <property type="entry name" value="TBC1D23_C"/>
    <property type="match status" value="1"/>
</dbReference>
<gene>
    <name evidence="7" type="ORF">RUM43_009978</name>
</gene>
<dbReference type="GO" id="GO:0005802">
    <property type="term" value="C:trans-Golgi network"/>
    <property type="evidence" value="ECO:0007669"/>
    <property type="project" value="TreeGrafter"/>
</dbReference>
<dbReference type="CDD" id="cd20788">
    <property type="entry name" value="TBC1D23_C-like"/>
    <property type="match status" value="1"/>
</dbReference>
<sequence>MENCTANRVHEICKGKSFPENIRKEAWQACLGIQNKKDQLGNFNEIYDLPEQDTLRQDCQSIVDKLGNDDCDKVSVVSDVESILTYYCKSNSLTYEKDNGWIELLLPVLALKNPKSETYNIFEAIVNRYMPKSGTKDIFNLLRLLILYHDPELCSFLDTKKATPDLYASSWFKNLFAGTCYLKVVQSIWDYYFQQNNPFLIFFLSLVIVINWREQMTAFKNETKDKIVESIAAMPSGLEANDVSDFCSLAQYYALKTPKSFKKELFDVLFGSSNDSECSFLKQPLSQTLCLPVSTYELVENVPENEFFDTTEESIEKVRFFLVDCRPAEQYNAGHLPTAFHLDCNLMLQEPAAFNVAVQGLFTAQKQSIAANSSAGGEHLCFLGSGRDDEDQYTYMVIASFLQKNTQYISMLTGGYQAIHDYFGNEMLDCLEDHDPKKCIVCCSNSTKATNKTVVSGNQSSKQFDSQDLFGKISEVVKTKSADFKEKLREFIVNPSASGENERHVSPRDKVGKLYRNLVPVFSIDDENVPDTLYYGEEEEEITQEIVSLSDYLKSDKTKAYFQCQEVKENGYMYESYLLINESHLIVLRELSKRKGCALLVVKRPLSSIAQITSRKKYPNLITFKYGKTDGEDSVIYDMDRLIIAKANEAIGIISKQILNP</sequence>
<comment type="subcellular location">
    <subcellularLocation>
        <location evidence="1">Golgi apparatus</location>
        <location evidence="1">trans-Golgi network</location>
    </subcellularLocation>
</comment>
<dbReference type="PANTHER" id="PTHR13297:SF5">
    <property type="entry name" value="TBC1 DOMAIN FAMILY MEMBER 23"/>
    <property type="match status" value="1"/>
</dbReference>
<dbReference type="InterPro" id="IPR036873">
    <property type="entry name" value="Rhodanese-like_dom_sf"/>
</dbReference>
<dbReference type="InterPro" id="IPR045799">
    <property type="entry name" value="TBC1D23_C"/>
</dbReference>
<evidence type="ECO:0000259" key="6">
    <source>
        <dbReference type="PROSITE" id="PS50206"/>
    </source>
</evidence>
<evidence type="ECO:0000313" key="8">
    <source>
        <dbReference type="Proteomes" id="UP001372834"/>
    </source>
</evidence>
<keyword evidence="3" id="KW-0217">Developmental protein</keyword>
<evidence type="ECO:0000313" key="7">
    <source>
        <dbReference type="EMBL" id="KAK6636319.1"/>
    </source>
</evidence>
<reference evidence="7 8" key="1">
    <citation type="submission" date="2023-10" db="EMBL/GenBank/DDBJ databases">
        <title>Genomes of two closely related lineages of the louse Polyplax serrata with different host specificities.</title>
        <authorList>
            <person name="Martinu J."/>
            <person name="Tarabai H."/>
            <person name="Stefka J."/>
            <person name="Hypsa V."/>
        </authorList>
    </citation>
    <scope>NUCLEOTIDE SEQUENCE [LARGE SCALE GENOMIC DNA]</scope>
    <source>
        <strain evidence="7">HR10_N</strain>
    </source>
</reference>
<dbReference type="Proteomes" id="UP001372834">
    <property type="component" value="Unassembled WGS sequence"/>
</dbReference>
<dbReference type="PROSITE" id="PS50086">
    <property type="entry name" value="TBC_RABGAP"/>
    <property type="match status" value="1"/>
</dbReference>
<dbReference type="PANTHER" id="PTHR13297">
    <property type="entry name" value="TBC1 DOMAIN FAMILY MEMBER 23-RELATED"/>
    <property type="match status" value="1"/>
</dbReference>
<dbReference type="Pfam" id="PF00566">
    <property type="entry name" value="RabGAP-TBC"/>
    <property type="match status" value="1"/>
</dbReference>
<dbReference type="Gene3D" id="3.40.250.10">
    <property type="entry name" value="Rhodanese-like domain"/>
    <property type="match status" value="1"/>
</dbReference>
<dbReference type="PROSITE" id="PS50206">
    <property type="entry name" value="RHODANESE_3"/>
    <property type="match status" value="1"/>
</dbReference>
<dbReference type="SMART" id="SM00164">
    <property type="entry name" value="TBC"/>
    <property type="match status" value="1"/>
</dbReference>
<feature type="domain" description="Rab-GAP TBC" evidence="5">
    <location>
        <begin position="17"/>
        <end position="196"/>
    </location>
</feature>
<dbReference type="Gene3D" id="1.10.472.80">
    <property type="entry name" value="Ypt/Rab-GAP domain of gyp1p, domain 3"/>
    <property type="match status" value="1"/>
</dbReference>
<organism evidence="7 8">
    <name type="scientific">Polyplax serrata</name>
    <name type="common">Common mouse louse</name>
    <dbReference type="NCBI Taxonomy" id="468196"/>
    <lineage>
        <taxon>Eukaryota</taxon>
        <taxon>Metazoa</taxon>
        <taxon>Ecdysozoa</taxon>
        <taxon>Arthropoda</taxon>
        <taxon>Hexapoda</taxon>
        <taxon>Insecta</taxon>
        <taxon>Pterygota</taxon>
        <taxon>Neoptera</taxon>
        <taxon>Paraneoptera</taxon>
        <taxon>Psocodea</taxon>
        <taxon>Troctomorpha</taxon>
        <taxon>Phthiraptera</taxon>
        <taxon>Anoplura</taxon>
        <taxon>Polyplacidae</taxon>
        <taxon>Polyplax</taxon>
    </lineage>
</organism>
<dbReference type="Pfam" id="PF00581">
    <property type="entry name" value="Rhodanese"/>
    <property type="match status" value="1"/>
</dbReference>
<dbReference type="EMBL" id="JAWJWE010000004">
    <property type="protein sequence ID" value="KAK6636319.1"/>
    <property type="molecule type" value="Genomic_DNA"/>
</dbReference>
<comment type="caution">
    <text evidence="7">The sequence shown here is derived from an EMBL/GenBank/DDBJ whole genome shotgun (WGS) entry which is preliminary data.</text>
</comment>
<evidence type="ECO:0000256" key="2">
    <source>
        <dbReference type="ARBA" id="ARBA00014207"/>
    </source>
</evidence>
<dbReference type="AlphaFoldDB" id="A0AAN8P3D9"/>
<dbReference type="SUPFAM" id="SSF47923">
    <property type="entry name" value="Ypt/Rab-GAP domain of gyp1p"/>
    <property type="match status" value="1"/>
</dbReference>
<evidence type="ECO:0000259" key="5">
    <source>
        <dbReference type="PROSITE" id="PS50086"/>
    </source>
</evidence>
<dbReference type="InterPro" id="IPR000195">
    <property type="entry name" value="Rab-GAP-TBC_dom"/>
</dbReference>
<dbReference type="GO" id="GO:0042147">
    <property type="term" value="P:retrograde transport, endosome to Golgi"/>
    <property type="evidence" value="ECO:0007669"/>
    <property type="project" value="InterPro"/>
</dbReference>
<dbReference type="InterPro" id="IPR001763">
    <property type="entry name" value="Rhodanese-like_dom"/>
</dbReference>